<dbReference type="Proteomes" id="UP000183257">
    <property type="component" value="Unassembled WGS sequence"/>
</dbReference>
<reference evidence="2" key="1">
    <citation type="submission" date="2016-11" db="EMBL/GenBank/DDBJ databases">
        <authorList>
            <person name="Varghese N."/>
            <person name="Submissions S."/>
        </authorList>
    </citation>
    <scope>NUCLEOTIDE SEQUENCE [LARGE SCALE GENOMIC DNA]</scope>
    <source>
        <strain evidence="2">DSM 24786</strain>
    </source>
</reference>
<keyword evidence="2" id="KW-1185">Reference proteome</keyword>
<name>A0A1K1MMX1_9FLAO</name>
<gene>
    <name evidence="1" type="ORF">SAMN05660313_00736</name>
</gene>
<dbReference type="EMBL" id="FPIY01000001">
    <property type="protein sequence ID" value="SFW24514.1"/>
    <property type="molecule type" value="Genomic_DNA"/>
</dbReference>
<accession>A0A1K1MMX1</accession>
<evidence type="ECO:0000313" key="1">
    <source>
        <dbReference type="EMBL" id="SFW24514.1"/>
    </source>
</evidence>
<organism evidence="1 2">
    <name type="scientific">Cellulophaga fucicola</name>
    <dbReference type="NCBI Taxonomy" id="76595"/>
    <lineage>
        <taxon>Bacteria</taxon>
        <taxon>Pseudomonadati</taxon>
        <taxon>Bacteroidota</taxon>
        <taxon>Flavobacteriia</taxon>
        <taxon>Flavobacteriales</taxon>
        <taxon>Flavobacteriaceae</taxon>
        <taxon>Cellulophaga</taxon>
    </lineage>
</organism>
<proteinExistence type="predicted"/>
<sequence>MSYKNTKLALVWRNKQEQVLKNIVVLYGLSEASETLKLSI</sequence>
<dbReference type="AlphaFoldDB" id="A0A1K1MMX1"/>
<evidence type="ECO:0000313" key="2">
    <source>
        <dbReference type="Proteomes" id="UP000183257"/>
    </source>
</evidence>
<protein>
    <submittedName>
        <fullName evidence="1">Uncharacterized protein</fullName>
    </submittedName>
</protein>